<evidence type="ECO:0000313" key="1">
    <source>
        <dbReference type="EMBL" id="PWW75479.1"/>
    </source>
</evidence>
<dbReference type="Proteomes" id="UP000246991">
    <property type="component" value="Unassembled WGS sequence"/>
</dbReference>
<dbReference type="EMBL" id="PYWC01000045">
    <property type="protein sequence ID" value="PWW75480.1"/>
    <property type="molecule type" value="Genomic_DNA"/>
</dbReference>
<dbReference type="EMBL" id="PYWC01000045">
    <property type="protein sequence ID" value="PWW75479.1"/>
    <property type="molecule type" value="Genomic_DNA"/>
</dbReference>
<sequence>MYRCPHPTRYLAHPIMKEASSGFFPATAIPWGAEATSSNSFLVGTCNHLAHTQAPSHDVHGQTVIPETTQYLHTAPVVQSCGEDCDVE</sequence>
<evidence type="ECO:0000313" key="2">
    <source>
        <dbReference type="EMBL" id="PWW75480.1"/>
    </source>
</evidence>
<reference evidence="1 3" key="1">
    <citation type="submission" date="2018-03" db="EMBL/GenBank/DDBJ databases">
        <title>Genomes of Pezizomycetes fungi and the evolution of truffles.</title>
        <authorList>
            <person name="Murat C."/>
            <person name="Payen T."/>
            <person name="Noel B."/>
            <person name="Kuo A."/>
            <person name="Martin F.M."/>
        </authorList>
    </citation>
    <scope>NUCLEOTIDE SEQUENCE [LARGE SCALE GENOMIC DNA]</scope>
    <source>
        <strain evidence="1">091103-1</strain>
    </source>
</reference>
<protein>
    <submittedName>
        <fullName evidence="1">Uncharacterized protein</fullName>
    </submittedName>
</protein>
<organism evidence="1 3">
    <name type="scientific">Tuber magnatum</name>
    <name type="common">white Piedmont truffle</name>
    <dbReference type="NCBI Taxonomy" id="42249"/>
    <lineage>
        <taxon>Eukaryota</taxon>
        <taxon>Fungi</taxon>
        <taxon>Dikarya</taxon>
        <taxon>Ascomycota</taxon>
        <taxon>Pezizomycotina</taxon>
        <taxon>Pezizomycetes</taxon>
        <taxon>Pezizales</taxon>
        <taxon>Tuberaceae</taxon>
        <taxon>Tuber</taxon>
    </lineage>
</organism>
<accession>A0A317SLY8</accession>
<evidence type="ECO:0000313" key="3">
    <source>
        <dbReference type="Proteomes" id="UP000246991"/>
    </source>
</evidence>
<name>A0A317SLY8_9PEZI</name>
<dbReference type="AlphaFoldDB" id="A0A317SLY8"/>
<gene>
    <name evidence="1" type="ORF">C7212DRAFT_322406</name>
    <name evidence="2" type="ORF">C7212DRAFT_322407</name>
</gene>
<comment type="caution">
    <text evidence="1">The sequence shown here is derived from an EMBL/GenBank/DDBJ whole genome shotgun (WGS) entry which is preliminary data.</text>
</comment>
<keyword evidence="3" id="KW-1185">Reference proteome</keyword>
<proteinExistence type="predicted"/>